<keyword evidence="2" id="KW-1185">Reference proteome</keyword>
<proteinExistence type="predicted"/>
<gene>
    <name evidence="1" type="ORF">C8E97_3139</name>
</gene>
<sequence>MVVFTSASEELAEQLHTALHDATSFLNGMRTMLDQAQATLGEPPARR</sequence>
<accession>A0A495VYU7</accession>
<evidence type="ECO:0000313" key="2">
    <source>
        <dbReference type="Proteomes" id="UP000282084"/>
    </source>
</evidence>
<protein>
    <submittedName>
        <fullName evidence="1">Uncharacterized protein</fullName>
    </submittedName>
</protein>
<organism evidence="1 2">
    <name type="scientific">Saccharothrix australiensis</name>
    <dbReference type="NCBI Taxonomy" id="2072"/>
    <lineage>
        <taxon>Bacteria</taxon>
        <taxon>Bacillati</taxon>
        <taxon>Actinomycetota</taxon>
        <taxon>Actinomycetes</taxon>
        <taxon>Pseudonocardiales</taxon>
        <taxon>Pseudonocardiaceae</taxon>
        <taxon>Saccharothrix</taxon>
    </lineage>
</organism>
<name>A0A495VYU7_9PSEU</name>
<comment type="caution">
    <text evidence="1">The sequence shown here is derived from an EMBL/GenBank/DDBJ whole genome shotgun (WGS) entry which is preliminary data.</text>
</comment>
<dbReference type="Proteomes" id="UP000282084">
    <property type="component" value="Unassembled WGS sequence"/>
</dbReference>
<evidence type="ECO:0000313" key="1">
    <source>
        <dbReference type="EMBL" id="RKT54496.1"/>
    </source>
</evidence>
<dbReference type="EMBL" id="RBXO01000001">
    <property type="protein sequence ID" value="RKT54496.1"/>
    <property type="molecule type" value="Genomic_DNA"/>
</dbReference>
<reference evidence="1 2" key="1">
    <citation type="submission" date="2018-10" db="EMBL/GenBank/DDBJ databases">
        <title>Sequencing the genomes of 1000 actinobacteria strains.</title>
        <authorList>
            <person name="Klenk H.-P."/>
        </authorList>
    </citation>
    <scope>NUCLEOTIDE SEQUENCE [LARGE SCALE GENOMIC DNA]</scope>
    <source>
        <strain evidence="1 2">DSM 43800</strain>
    </source>
</reference>
<dbReference type="AlphaFoldDB" id="A0A495VYU7"/>